<keyword evidence="3" id="KW-1185">Reference proteome</keyword>
<protein>
    <recommendedName>
        <fullName evidence="4">CENP-V/GFA domain-containing protein</fullName>
    </recommendedName>
</protein>
<evidence type="ECO:0008006" key="4">
    <source>
        <dbReference type="Google" id="ProtNLM"/>
    </source>
</evidence>
<evidence type="ECO:0000313" key="2">
    <source>
        <dbReference type="EMBL" id="CEJ89433.1"/>
    </source>
</evidence>
<proteinExistence type="predicted"/>
<dbReference type="HOGENOM" id="CLU_098340_0_0_1"/>
<organism evidence="2 3">
    <name type="scientific">[Torrubiella] hemipterigena</name>
    <dbReference type="NCBI Taxonomy" id="1531966"/>
    <lineage>
        <taxon>Eukaryota</taxon>
        <taxon>Fungi</taxon>
        <taxon>Dikarya</taxon>
        <taxon>Ascomycota</taxon>
        <taxon>Pezizomycotina</taxon>
        <taxon>Sordariomycetes</taxon>
        <taxon>Hypocreomycetidae</taxon>
        <taxon>Hypocreales</taxon>
        <taxon>Clavicipitaceae</taxon>
        <taxon>Clavicipitaceae incertae sedis</taxon>
        <taxon>'Torrubiella' clade</taxon>
    </lineage>
</organism>
<dbReference type="Gene3D" id="2.170.150.70">
    <property type="match status" value="1"/>
</dbReference>
<dbReference type="Proteomes" id="UP000039046">
    <property type="component" value="Unassembled WGS sequence"/>
</dbReference>
<dbReference type="STRING" id="1531966.A0A0A1TGL6"/>
<evidence type="ECO:0000313" key="3">
    <source>
        <dbReference type="Proteomes" id="UP000039046"/>
    </source>
</evidence>
<evidence type="ECO:0000256" key="1">
    <source>
        <dbReference type="SAM" id="MobiDB-lite"/>
    </source>
</evidence>
<reference evidence="2 3" key="1">
    <citation type="journal article" date="2015" name="Genome Announc.">
        <title>Draft Genome Sequence and Gene Annotation of the Entomopathogenic Fungus Verticillium hemipterigenum.</title>
        <authorList>
            <person name="Horn F."/>
            <person name="Habel A."/>
            <person name="Scharf D.H."/>
            <person name="Dworschak J."/>
            <person name="Brakhage A.A."/>
            <person name="Guthke R."/>
            <person name="Hertweck C."/>
            <person name="Linde J."/>
        </authorList>
    </citation>
    <scope>NUCLEOTIDE SEQUENCE [LARGE SCALE GENOMIC DNA]</scope>
</reference>
<dbReference type="OrthoDB" id="3907216at2759"/>
<accession>A0A0A1TGL6</accession>
<dbReference type="AlphaFoldDB" id="A0A0A1TGL6"/>
<feature type="region of interest" description="Disordered" evidence="1">
    <location>
        <begin position="222"/>
        <end position="246"/>
    </location>
</feature>
<gene>
    <name evidence="2" type="ORF">VHEMI05276</name>
</gene>
<name>A0A0A1TGL6_9HYPO</name>
<sequence length="246" mass="27480">MATARSLRGGCHCGRNQYAIAIPDDGMEHARVHFNTDSDHRASLATPLAAFIRVPLTWYQSTTYAFFPDETHSSIRRVYEHLNGEENELQRVTKKHFCGYCGTPLSFWSEEPPSEADFIHLTLGSLDQGDLQDLEDMGLIPGDSDDDTLTGDETKDEPQGGTVETSADSKRETSALRQTFGVSWLDTMMRNTKLGKLRHSHGGHTSDDGNVQVSWEVVEFTDGGDQDTDMETLSTATKRKLDDRYE</sequence>
<dbReference type="EMBL" id="CDHN01000002">
    <property type="protein sequence ID" value="CEJ89433.1"/>
    <property type="molecule type" value="Genomic_DNA"/>
</dbReference>
<feature type="region of interest" description="Disordered" evidence="1">
    <location>
        <begin position="133"/>
        <end position="173"/>
    </location>
</feature>